<protein>
    <submittedName>
        <fullName evidence="1">Uncharacterized protein</fullName>
    </submittedName>
</protein>
<organism evidence="1 2">
    <name type="scientific">Edwardsiella tarda ATCC 23685</name>
    <dbReference type="NCBI Taxonomy" id="500638"/>
    <lineage>
        <taxon>Bacteria</taxon>
        <taxon>Pseudomonadati</taxon>
        <taxon>Pseudomonadota</taxon>
        <taxon>Gammaproteobacteria</taxon>
        <taxon>Enterobacterales</taxon>
        <taxon>Hafniaceae</taxon>
        <taxon>Edwardsiella</taxon>
    </lineage>
</organism>
<proteinExistence type="predicted"/>
<gene>
    <name evidence="1" type="ORF">EDWATA_03359</name>
</gene>
<dbReference type="AlphaFoldDB" id="D4F9A0"/>
<name>D4F9A0_EDWTA</name>
<evidence type="ECO:0000313" key="1">
    <source>
        <dbReference type="EMBL" id="EFE21655.1"/>
    </source>
</evidence>
<dbReference type="EMBL" id="ADGK01000272">
    <property type="protein sequence ID" value="EFE21655.1"/>
    <property type="molecule type" value="Genomic_DNA"/>
</dbReference>
<dbReference type="Proteomes" id="UP000003692">
    <property type="component" value="Unassembled WGS sequence"/>
</dbReference>
<evidence type="ECO:0000313" key="2">
    <source>
        <dbReference type="Proteomes" id="UP000003692"/>
    </source>
</evidence>
<dbReference type="HOGENOM" id="CLU_3183074_0_0_6"/>
<accession>D4F9A0</accession>
<sequence>MTLSLLRHNADIDLPGYVPRTPAATQISATITPNLYYFPLDDKNRE</sequence>
<comment type="caution">
    <text evidence="1">The sequence shown here is derived from an EMBL/GenBank/DDBJ whole genome shotgun (WGS) entry which is preliminary data.</text>
</comment>
<reference evidence="1 2" key="1">
    <citation type="submission" date="2010-02" db="EMBL/GenBank/DDBJ databases">
        <authorList>
            <person name="Weinstock G."/>
            <person name="Sodergren E."/>
            <person name="Clifton S."/>
            <person name="Fulton L."/>
            <person name="Fulton B."/>
            <person name="Courtney L."/>
            <person name="Fronick C."/>
            <person name="Harrison M."/>
            <person name="Strong C."/>
            <person name="Farmer C."/>
            <person name="Delahaunty K."/>
            <person name="Markovic C."/>
            <person name="Hall O."/>
            <person name="Minx P."/>
            <person name="Tomlinson C."/>
            <person name="Mitreva M."/>
            <person name="Nelson J."/>
            <person name="Hou S."/>
            <person name="Wollam A."/>
            <person name="Pepin K.H."/>
            <person name="Johnson M."/>
            <person name="Bhonagiri V."/>
            <person name="Zhang X."/>
            <person name="Suruliraj S."/>
            <person name="Warren W."/>
            <person name="Chinwalla A."/>
            <person name="Mardis E.R."/>
            <person name="Wilson R.K."/>
        </authorList>
    </citation>
    <scope>NUCLEOTIDE SEQUENCE [LARGE SCALE GENOMIC DNA]</scope>
    <source>
        <strain evidence="1 2">ATCC 23685</strain>
    </source>
</reference>